<reference evidence="9" key="1">
    <citation type="submission" date="2018-11" db="EMBL/GenBank/DDBJ databases">
        <title>Chitinophaga lutea sp.nov., isolate from arsenic contaminated soil.</title>
        <authorList>
            <person name="Zong Y."/>
        </authorList>
    </citation>
    <scope>NUCLEOTIDE SEQUENCE [LARGE SCALE GENOMIC DNA]</scope>
    <source>
        <strain evidence="9">YLT18</strain>
    </source>
</reference>
<keyword evidence="6 7" id="KW-0720">Serine protease</keyword>
<sequence>MRQKIAMYSLIAVLSLARLSAFATEGMWLPQLLGRLNEKEMKGMGLKITAADIYNVNKGSLKDAIVSFGGFCTGEIISSKGLLLTNHHCGYDAIQKHSSVQNNYLDKGFWARSMQEELPNAGLTATFIVRIEDVTKQALEGVAGNLTESQRQSAIDKNLNRIKETAKKEAWQETLIKPFFEGNQYFLFVTETYKDVRLVGAPPSSIGKFGADTDNWVWPRHTGDFSIFRVYAGKDNRPAEYSADNVPLQPKHFLPISLDGIDANDFTMVFGFPGRTNEYLPSEAVKLTVDGQDPARVSMRDAALKVIDGFMRKDEQIKIQYAAKQASTANSWKKWIGEMQGVRQTGGIRRKLDYEARFQQLVKNNAEYQGTYSGLLDSLNNLYKTQAPYAIARDYYTELIRNAEMLGFANSAITLLQETRLKGEEQYETLKQAFLAKVKPQYGNYNNDVDREVATALLDIYFKEVPSNKIGGEAYQIWMETNKDGKTTANKMYSQSAFTSYDKLAAFLNRSFKTVSADVWKDPATRLMIGLRNGYIDFVNKPYDELQPEINRLQRRYMAAQMEVMKDKRFYPDANSTLRITYGKVNGYAPRDAVKYDFATTLDGVMEKYKPGDYEFDVPEKLRELYAQKDYGQYGANGKMPVCFIASNHTTGGNSGSPALDAYGNLIGLNFDRTWEGTMSDINYDPAICRNIMVDIRYVLFIVDKFAGAKNLIEELKLVHPKKAKPKVTPLKKAA</sequence>
<evidence type="ECO:0000256" key="3">
    <source>
        <dbReference type="ARBA" id="ARBA00022670"/>
    </source>
</evidence>
<keyword evidence="3 7" id="KW-0645">Protease</keyword>
<dbReference type="GO" id="GO:0043171">
    <property type="term" value="P:peptide catabolic process"/>
    <property type="evidence" value="ECO:0007669"/>
    <property type="project" value="UniProtKB-UniRule"/>
</dbReference>
<dbReference type="GO" id="GO:0070009">
    <property type="term" value="F:serine-type aminopeptidase activity"/>
    <property type="evidence" value="ECO:0007669"/>
    <property type="project" value="UniProtKB-UniRule"/>
</dbReference>
<keyword evidence="9" id="KW-1185">Reference proteome</keyword>
<evidence type="ECO:0000313" key="9">
    <source>
        <dbReference type="Proteomes" id="UP000279089"/>
    </source>
</evidence>
<feature type="chain" id="PRO_5023093398" description="Dipeptidyl-peptidase" evidence="7">
    <location>
        <begin position="24"/>
        <end position="735"/>
    </location>
</feature>
<keyword evidence="5 7" id="KW-0378">Hydrolase</keyword>
<accession>A0A3N4MND6</accession>
<dbReference type="RefSeq" id="WP_120516127.1">
    <property type="nucleotide sequence ID" value="NZ_QXZY01000005.1"/>
</dbReference>
<name>A0A3N4MND6_9BACT</name>
<evidence type="ECO:0000256" key="5">
    <source>
        <dbReference type="ARBA" id="ARBA00022801"/>
    </source>
</evidence>
<organism evidence="8 9">
    <name type="scientific">Chitinophaga barathri</name>
    <dbReference type="NCBI Taxonomy" id="1647451"/>
    <lineage>
        <taxon>Bacteria</taxon>
        <taxon>Pseudomonadati</taxon>
        <taxon>Bacteroidota</taxon>
        <taxon>Chitinophagia</taxon>
        <taxon>Chitinophagales</taxon>
        <taxon>Chitinophagaceae</taxon>
        <taxon>Chitinophaga</taxon>
    </lineage>
</organism>
<comment type="function">
    <text evidence="7">Catalyzes the removal of dipeptides from the N-terminus of oligopeptides.</text>
</comment>
<dbReference type="Pfam" id="PF10459">
    <property type="entry name" value="Peptidase_S46"/>
    <property type="match status" value="1"/>
</dbReference>
<evidence type="ECO:0000256" key="1">
    <source>
        <dbReference type="ARBA" id="ARBA00010491"/>
    </source>
</evidence>
<keyword evidence="4 7" id="KW-0732">Signal</keyword>
<gene>
    <name evidence="8" type="ORF">EG028_09695</name>
</gene>
<dbReference type="PANTHER" id="PTHR38469:SF1">
    <property type="entry name" value="PERIPLASMIC PEPTIDASE SUBFAMILY S1B"/>
    <property type="match status" value="1"/>
</dbReference>
<protein>
    <recommendedName>
        <fullName evidence="7">Dipeptidyl-peptidase</fullName>
        <ecNumber evidence="7">3.4.14.-</ecNumber>
    </recommendedName>
</protein>
<evidence type="ECO:0000256" key="2">
    <source>
        <dbReference type="ARBA" id="ARBA00022438"/>
    </source>
</evidence>
<evidence type="ECO:0000256" key="7">
    <source>
        <dbReference type="RuleBase" id="RU366067"/>
    </source>
</evidence>
<evidence type="ECO:0000256" key="6">
    <source>
        <dbReference type="ARBA" id="ARBA00022825"/>
    </source>
</evidence>
<keyword evidence="2 7" id="KW-0031">Aminopeptidase</keyword>
<comment type="similarity">
    <text evidence="1 7">Belongs to the peptidase S46 family.</text>
</comment>
<dbReference type="InterPro" id="IPR019500">
    <property type="entry name" value="Pep_S46"/>
</dbReference>
<dbReference type="EMBL" id="RMBX01000004">
    <property type="protein sequence ID" value="RPD41570.1"/>
    <property type="molecule type" value="Genomic_DNA"/>
</dbReference>
<dbReference type="AlphaFoldDB" id="A0A3N4MND6"/>
<evidence type="ECO:0000313" key="8">
    <source>
        <dbReference type="EMBL" id="RPD41570.1"/>
    </source>
</evidence>
<evidence type="ECO:0000256" key="4">
    <source>
        <dbReference type="ARBA" id="ARBA00022729"/>
    </source>
</evidence>
<dbReference type="InterPro" id="IPR009003">
    <property type="entry name" value="Peptidase_S1_PA"/>
</dbReference>
<feature type="signal peptide" evidence="7">
    <location>
        <begin position="1"/>
        <end position="23"/>
    </location>
</feature>
<dbReference type="SUPFAM" id="SSF50494">
    <property type="entry name" value="Trypsin-like serine proteases"/>
    <property type="match status" value="1"/>
</dbReference>
<comment type="caution">
    <text evidence="8">The sequence shown here is derived from an EMBL/GenBank/DDBJ whole genome shotgun (WGS) entry which is preliminary data.</text>
</comment>
<dbReference type="OrthoDB" id="9805367at2"/>
<dbReference type="GO" id="GO:0006508">
    <property type="term" value="P:proteolysis"/>
    <property type="evidence" value="ECO:0007669"/>
    <property type="project" value="UniProtKB-KW"/>
</dbReference>
<dbReference type="GO" id="GO:0008239">
    <property type="term" value="F:dipeptidyl-peptidase activity"/>
    <property type="evidence" value="ECO:0007669"/>
    <property type="project" value="UniProtKB-UniRule"/>
</dbReference>
<proteinExistence type="inferred from homology"/>
<dbReference type="Proteomes" id="UP000279089">
    <property type="component" value="Unassembled WGS sequence"/>
</dbReference>
<dbReference type="EC" id="3.4.14.-" evidence="7"/>
<dbReference type="PANTHER" id="PTHR38469">
    <property type="entry name" value="PERIPLASMIC PEPTIDASE SUBFAMILY S1B"/>
    <property type="match status" value="1"/>
</dbReference>